<dbReference type="STRING" id="1344416.A0A139AVD2"/>
<evidence type="ECO:0000256" key="2">
    <source>
        <dbReference type="ARBA" id="ARBA00006576"/>
    </source>
</evidence>
<dbReference type="Proteomes" id="UP000070544">
    <property type="component" value="Unassembled WGS sequence"/>
</dbReference>
<dbReference type="FunFam" id="3.40.140.10:FF:000035">
    <property type="entry name" value="dCMP deaminase"/>
    <property type="match status" value="1"/>
</dbReference>
<evidence type="ECO:0000256" key="6">
    <source>
        <dbReference type="ARBA" id="ARBA00022833"/>
    </source>
</evidence>
<dbReference type="CDD" id="cd01286">
    <property type="entry name" value="deoxycytidylate_deaminase"/>
    <property type="match status" value="1"/>
</dbReference>
<dbReference type="InterPro" id="IPR027417">
    <property type="entry name" value="P-loop_NTPase"/>
</dbReference>
<dbReference type="GO" id="GO:0008270">
    <property type="term" value="F:zinc ion binding"/>
    <property type="evidence" value="ECO:0007669"/>
    <property type="project" value="InterPro"/>
</dbReference>
<reference evidence="11 12" key="1">
    <citation type="journal article" date="2015" name="Genome Biol. Evol.">
        <title>Phylogenomic analyses indicate that early fungi evolved digesting cell walls of algal ancestors of land plants.</title>
        <authorList>
            <person name="Chang Y."/>
            <person name="Wang S."/>
            <person name="Sekimoto S."/>
            <person name="Aerts A.L."/>
            <person name="Choi C."/>
            <person name="Clum A."/>
            <person name="LaButti K.M."/>
            <person name="Lindquist E.A."/>
            <person name="Yee Ngan C."/>
            <person name="Ohm R.A."/>
            <person name="Salamov A.A."/>
            <person name="Grigoriev I.V."/>
            <person name="Spatafora J.W."/>
            <person name="Berbee M.L."/>
        </authorList>
    </citation>
    <scope>NUCLEOTIDE SEQUENCE [LARGE SCALE GENOMIC DNA]</scope>
    <source>
        <strain evidence="11 12">JEL478</strain>
    </source>
</reference>
<dbReference type="InterPro" id="IPR016192">
    <property type="entry name" value="APOBEC/CMP_deaminase_Zn-bd"/>
</dbReference>
<sequence length="380" mass="42045">MLVAICGPTCSGKTSVADFLVNQLNFERLLLLSPHANLEYSVNQISQNGTLKGQETGPDDVDGRKTDALPRTFKSCAEIVEYVMADGNWGRKMVVDSLRNVRALDAFRRRPFFLLIGVDAPIQLRYNRYAQRFEKGEVPMTLQDFVNGDYAQFVDVHRMLHSADLRILNTTSSSEAFSSHLENLNIANPDRLRPSWDTYFMLLSFLAARRSNCMKRRVGCIVVRDKRVIATGYNGTPRGVRNCNEGGCARCNDSGVVSGAGLDTCLCLHAEENALLEAGRERIESRLAEGAPTVLYCNTCPCLGCAKKIVQVGIKEVVYAQEYKMDEMTKSLLMEAGVSLRCHKIPEESFWIDEGGSLGAAELIENSLGGIAWALEARIG</sequence>
<dbReference type="SUPFAM" id="SSF53927">
    <property type="entry name" value="Cytidine deaminase-like"/>
    <property type="match status" value="1"/>
</dbReference>
<accession>A0A139AVD2</accession>
<dbReference type="EMBL" id="KQ965735">
    <property type="protein sequence ID" value="KXS20678.1"/>
    <property type="molecule type" value="Genomic_DNA"/>
</dbReference>
<protein>
    <recommendedName>
        <fullName evidence="9">Deoxycytidylate deaminase</fullName>
        <ecNumber evidence="7">3.5.4.12</ecNumber>
    </recommendedName>
    <alternativeName>
        <fullName evidence="8">dCMP deaminase</fullName>
    </alternativeName>
</protein>
<dbReference type="InterPro" id="IPR035105">
    <property type="entry name" value="Deoxycytidylate_deaminase_dom"/>
</dbReference>
<dbReference type="InterPro" id="IPR016193">
    <property type="entry name" value="Cytidine_deaminase-like"/>
</dbReference>
<gene>
    <name evidence="11" type="ORF">M427DRAFT_151950</name>
</gene>
<evidence type="ECO:0000256" key="5">
    <source>
        <dbReference type="ARBA" id="ARBA00022801"/>
    </source>
</evidence>
<evidence type="ECO:0000256" key="4">
    <source>
        <dbReference type="ARBA" id="ARBA00022727"/>
    </source>
</evidence>
<keyword evidence="5" id="KW-0378">Hydrolase</keyword>
<evidence type="ECO:0000256" key="9">
    <source>
        <dbReference type="ARBA" id="ARBA00071582"/>
    </source>
</evidence>
<organism evidence="11 12">
    <name type="scientific">Gonapodya prolifera (strain JEL478)</name>
    <name type="common">Monoblepharis prolifera</name>
    <dbReference type="NCBI Taxonomy" id="1344416"/>
    <lineage>
        <taxon>Eukaryota</taxon>
        <taxon>Fungi</taxon>
        <taxon>Fungi incertae sedis</taxon>
        <taxon>Chytridiomycota</taxon>
        <taxon>Chytridiomycota incertae sedis</taxon>
        <taxon>Monoblepharidomycetes</taxon>
        <taxon>Monoblepharidales</taxon>
        <taxon>Gonapodyaceae</taxon>
        <taxon>Gonapodya</taxon>
    </lineage>
</organism>
<evidence type="ECO:0000259" key="10">
    <source>
        <dbReference type="PROSITE" id="PS51747"/>
    </source>
</evidence>
<dbReference type="SUPFAM" id="SSF52540">
    <property type="entry name" value="P-loop containing nucleoside triphosphate hydrolases"/>
    <property type="match status" value="1"/>
</dbReference>
<dbReference type="Gene3D" id="3.40.140.10">
    <property type="entry name" value="Cytidine Deaminase, domain 2"/>
    <property type="match status" value="1"/>
</dbReference>
<proteinExistence type="inferred from homology"/>
<dbReference type="AlphaFoldDB" id="A0A139AVD2"/>
<keyword evidence="12" id="KW-1185">Reference proteome</keyword>
<dbReference type="PROSITE" id="PS51747">
    <property type="entry name" value="CYT_DCMP_DEAMINASES_2"/>
    <property type="match status" value="1"/>
</dbReference>
<dbReference type="PANTHER" id="PTHR11086">
    <property type="entry name" value="DEOXYCYTIDYLATE DEAMINASE-RELATED"/>
    <property type="match status" value="1"/>
</dbReference>
<dbReference type="PANTHER" id="PTHR11086:SF18">
    <property type="entry name" value="DEOXYCYTIDYLATE DEAMINASE"/>
    <property type="match status" value="1"/>
</dbReference>
<evidence type="ECO:0000313" key="12">
    <source>
        <dbReference type="Proteomes" id="UP000070544"/>
    </source>
</evidence>
<dbReference type="Pfam" id="PF00383">
    <property type="entry name" value="dCMP_cyt_deam_1"/>
    <property type="match status" value="1"/>
</dbReference>
<dbReference type="InterPro" id="IPR015517">
    <property type="entry name" value="dCMP_deaminase-rel"/>
</dbReference>
<dbReference type="Gene3D" id="3.40.50.300">
    <property type="entry name" value="P-loop containing nucleotide triphosphate hydrolases"/>
    <property type="match status" value="1"/>
</dbReference>
<dbReference type="InterPro" id="IPR002125">
    <property type="entry name" value="CMP_dCMP_dom"/>
</dbReference>
<evidence type="ECO:0000256" key="7">
    <source>
        <dbReference type="ARBA" id="ARBA00038938"/>
    </source>
</evidence>
<dbReference type="GO" id="GO:0006231">
    <property type="term" value="P:dTMP biosynthetic process"/>
    <property type="evidence" value="ECO:0007669"/>
    <property type="project" value="EnsemblFungi"/>
</dbReference>
<keyword evidence="3" id="KW-0479">Metal-binding</keyword>
<feature type="domain" description="CMP/dCMP-type deaminase" evidence="10">
    <location>
        <begin position="195"/>
        <end position="340"/>
    </location>
</feature>
<dbReference type="OMA" id="YFMRLAD"/>
<comment type="similarity">
    <text evidence="2">Belongs to the cytidine and deoxycytidylate deaminase family.</text>
</comment>
<dbReference type="GO" id="GO:0004132">
    <property type="term" value="F:dCMP deaminase activity"/>
    <property type="evidence" value="ECO:0007669"/>
    <property type="project" value="UniProtKB-EC"/>
</dbReference>
<dbReference type="GO" id="GO:0005737">
    <property type="term" value="C:cytoplasm"/>
    <property type="evidence" value="ECO:0007669"/>
    <property type="project" value="TreeGrafter"/>
</dbReference>
<evidence type="ECO:0000256" key="3">
    <source>
        <dbReference type="ARBA" id="ARBA00022723"/>
    </source>
</evidence>
<keyword evidence="6" id="KW-0862">Zinc</keyword>
<dbReference type="EC" id="3.5.4.12" evidence="7"/>
<name>A0A139AVD2_GONPJ</name>
<dbReference type="OrthoDB" id="6710946at2759"/>
<dbReference type="PROSITE" id="PS00903">
    <property type="entry name" value="CYT_DCMP_DEAMINASES_1"/>
    <property type="match status" value="1"/>
</dbReference>
<evidence type="ECO:0000256" key="1">
    <source>
        <dbReference type="ARBA" id="ARBA00001947"/>
    </source>
</evidence>
<dbReference type="GO" id="GO:0006226">
    <property type="term" value="P:dUMP biosynthetic process"/>
    <property type="evidence" value="ECO:0007669"/>
    <property type="project" value="EnsemblFungi"/>
</dbReference>
<evidence type="ECO:0000313" key="11">
    <source>
        <dbReference type="EMBL" id="KXS20678.1"/>
    </source>
</evidence>
<keyword evidence="4" id="KW-0545">Nucleotide biosynthesis</keyword>
<comment type="cofactor">
    <cofactor evidence="1">
        <name>Zn(2+)</name>
        <dbReference type="ChEBI" id="CHEBI:29105"/>
    </cofactor>
</comment>
<evidence type="ECO:0000256" key="8">
    <source>
        <dbReference type="ARBA" id="ARBA00041763"/>
    </source>
</evidence>